<evidence type="ECO:0000256" key="4">
    <source>
        <dbReference type="PROSITE-ProRule" id="PRU10007"/>
    </source>
</evidence>
<sequence>MAYQTVNPYTNEMLKVYPNASDADLEQALATGHTLYKKWRGEPIASRSATLHKVADLMRQDRAKLAETITKEMGKLISESEAEVDLCADIADYFADHGADFAKATPLKTKLGEAYYVKQAVGIIVMVEPWNFPYYQIMRVFAPNFMLGNPMILKHSSNTPSCAQAFADVVKRAGAPDGSLNNMFLDYGQVDHAIADPRVAGVALTGSERGGSAVAKSAGEHLKKSTMELGGNDAFIILDDADWDQLKQVAPQARLMNAGQVCCASKRFIVMADKYDAFVKMMKDAFAQIKMGDPMDRTTTLAPMVSVKSRDRLQKQVDAAVAAGAKVVIGNKPVDAPGAFFAPTILTDVDKNNPAFDQELFGPVAVIYKVNSEQEAIDLANDSRYGLGSTVFSKDEKHAAAVGEQIETGMTTINRAWITAPELPFGGVKNSGYGRELFDLGFNAFANEHLVMTAK</sequence>
<dbReference type="EMBL" id="CP117884">
    <property type="protein sequence ID" value="WDF82128.1"/>
    <property type="molecule type" value="Genomic_DNA"/>
</dbReference>
<dbReference type="RefSeq" id="WP_274259396.1">
    <property type="nucleotide sequence ID" value="NZ_CP117884.1"/>
</dbReference>
<evidence type="ECO:0000256" key="1">
    <source>
        <dbReference type="ARBA" id="ARBA00009986"/>
    </source>
</evidence>
<dbReference type="InterPro" id="IPR015590">
    <property type="entry name" value="Aldehyde_DH_dom"/>
</dbReference>
<dbReference type="CDD" id="cd07100">
    <property type="entry name" value="ALDH_SSADH1_GabD1"/>
    <property type="match status" value="1"/>
</dbReference>
<keyword evidence="2" id="KW-0521">NADP</keyword>
<evidence type="ECO:0000259" key="6">
    <source>
        <dbReference type="Pfam" id="PF00171"/>
    </source>
</evidence>
<evidence type="ECO:0000313" key="7">
    <source>
        <dbReference type="EMBL" id="WDF82128.1"/>
    </source>
</evidence>
<dbReference type="PROSITE" id="PS00687">
    <property type="entry name" value="ALDEHYDE_DEHYDR_GLU"/>
    <property type="match status" value="1"/>
</dbReference>
<feature type="domain" description="Aldehyde dehydrogenase" evidence="6">
    <location>
        <begin position="3"/>
        <end position="447"/>
    </location>
</feature>
<dbReference type="InterPro" id="IPR016163">
    <property type="entry name" value="Ald_DH_C"/>
</dbReference>
<evidence type="ECO:0000256" key="5">
    <source>
        <dbReference type="RuleBase" id="RU003345"/>
    </source>
</evidence>
<dbReference type="InterPro" id="IPR044148">
    <property type="entry name" value="ALDH_GabD1-like"/>
</dbReference>
<gene>
    <name evidence="7" type="ORF">PQ472_09530</name>
</gene>
<evidence type="ECO:0000256" key="2">
    <source>
        <dbReference type="ARBA" id="ARBA00022857"/>
    </source>
</evidence>
<organism evidence="7 8">
    <name type="scientific">Lacticaseibacillus pabuli</name>
    <dbReference type="NCBI Taxonomy" id="3025672"/>
    <lineage>
        <taxon>Bacteria</taxon>
        <taxon>Bacillati</taxon>
        <taxon>Bacillota</taxon>
        <taxon>Bacilli</taxon>
        <taxon>Lactobacillales</taxon>
        <taxon>Lactobacillaceae</taxon>
        <taxon>Lacticaseibacillus</taxon>
    </lineage>
</organism>
<keyword evidence="8" id="KW-1185">Reference proteome</keyword>
<feature type="active site" evidence="4">
    <location>
        <position position="228"/>
    </location>
</feature>
<evidence type="ECO:0000256" key="3">
    <source>
        <dbReference type="ARBA" id="ARBA00023002"/>
    </source>
</evidence>
<reference evidence="7 8" key="1">
    <citation type="submission" date="2023-02" db="EMBL/GenBank/DDBJ databases">
        <title>Genome sequence of Lacticaseibacillus sp. KACC 23028.</title>
        <authorList>
            <person name="Kim S."/>
            <person name="Heo J."/>
            <person name="Kwon S.-W."/>
        </authorList>
    </citation>
    <scope>NUCLEOTIDE SEQUENCE [LARGE SCALE GENOMIC DNA]</scope>
    <source>
        <strain evidence="7 8">KACC 23028</strain>
    </source>
</reference>
<name>A0ABY7WPL1_9LACO</name>
<keyword evidence="3 5" id="KW-0560">Oxidoreductase</keyword>
<dbReference type="Gene3D" id="3.40.309.10">
    <property type="entry name" value="Aldehyde Dehydrogenase, Chain A, domain 2"/>
    <property type="match status" value="1"/>
</dbReference>
<protein>
    <submittedName>
        <fullName evidence="7">NAD-dependent succinate-semialdehyde dehydrogenase</fullName>
    </submittedName>
</protein>
<evidence type="ECO:0000313" key="8">
    <source>
        <dbReference type="Proteomes" id="UP001220377"/>
    </source>
</evidence>
<dbReference type="Proteomes" id="UP001220377">
    <property type="component" value="Chromosome"/>
</dbReference>
<dbReference type="Pfam" id="PF00171">
    <property type="entry name" value="Aldedh"/>
    <property type="match status" value="1"/>
</dbReference>
<dbReference type="PANTHER" id="PTHR43217">
    <property type="entry name" value="SUCCINATE SEMIALDEHYDE DEHYDROGENASE [NAD(P)+] SAD"/>
    <property type="match status" value="1"/>
</dbReference>
<dbReference type="InterPro" id="IPR016161">
    <property type="entry name" value="Ald_DH/histidinol_DH"/>
</dbReference>
<dbReference type="PANTHER" id="PTHR43217:SF2">
    <property type="entry name" value="SUCCINATE-SEMIALDEHYDE DEHYDROGENASE [NADP(+)]"/>
    <property type="match status" value="1"/>
</dbReference>
<dbReference type="SUPFAM" id="SSF53720">
    <property type="entry name" value="ALDH-like"/>
    <property type="match status" value="1"/>
</dbReference>
<proteinExistence type="inferred from homology"/>
<accession>A0ABY7WPL1</accession>
<dbReference type="InterPro" id="IPR029510">
    <property type="entry name" value="Ald_DH_CS_GLU"/>
</dbReference>
<dbReference type="PROSITE" id="PS00070">
    <property type="entry name" value="ALDEHYDE_DEHYDR_CYS"/>
    <property type="match status" value="1"/>
</dbReference>
<dbReference type="Gene3D" id="3.40.605.10">
    <property type="entry name" value="Aldehyde Dehydrogenase, Chain A, domain 1"/>
    <property type="match status" value="1"/>
</dbReference>
<comment type="similarity">
    <text evidence="1 5">Belongs to the aldehyde dehydrogenase family.</text>
</comment>
<dbReference type="InterPro" id="IPR016162">
    <property type="entry name" value="Ald_DH_N"/>
</dbReference>
<dbReference type="InterPro" id="IPR047110">
    <property type="entry name" value="GABD/Sad-like"/>
</dbReference>
<dbReference type="InterPro" id="IPR016160">
    <property type="entry name" value="Ald_DH_CS_CYS"/>
</dbReference>